<dbReference type="EMBL" id="OU015569">
    <property type="protein sequence ID" value="CAG5100095.1"/>
    <property type="molecule type" value="Genomic_DNA"/>
</dbReference>
<gene>
    <name evidence="2" type="ORF">OKIOD_LOCUS8398</name>
</gene>
<evidence type="ECO:0000313" key="3">
    <source>
        <dbReference type="Proteomes" id="UP001158576"/>
    </source>
</evidence>
<sequence length="108" mass="12642">MLVNIFLVVFIQIELVECRNKYFNRNSFKSYHGLKMVAPRQKVALRSSSSSSSSQIEQAKEKSCTRSFCNFCFELISREMQSHKHWETCDIVTSHCCDGKVSFLRTRY</sequence>
<proteinExistence type="predicted"/>
<name>A0ABN7SHD1_OIKDI</name>
<keyword evidence="1" id="KW-0732">Signal</keyword>
<reference evidence="2 3" key="1">
    <citation type="submission" date="2021-04" db="EMBL/GenBank/DDBJ databases">
        <authorList>
            <person name="Bliznina A."/>
        </authorList>
    </citation>
    <scope>NUCLEOTIDE SEQUENCE [LARGE SCALE GENOMIC DNA]</scope>
</reference>
<protein>
    <submittedName>
        <fullName evidence="2">Oidioi.mRNA.OKI2018_I69.XSR.g16840.t1.cds</fullName>
    </submittedName>
</protein>
<evidence type="ECO:0000256" key="1">
    <source>
        <dbReference type="SAM" id="SignalP"/>
    </source>
</evidence>
<accession>A0ABN7SHD1</accession>
<feature type="signal peptide" evidence="1">
    <location>
        <begin position="1"/>
        <end position="18"/>
    </location>
</feature>
<feature type="chain" id="PRO_5045908441" evidence="1">
    <location>
        <begin position="19"/>
        <end position="108"/>
    </location>
</feature>
<keyword evidence="3" id="KW-1185">Reference proteome</keyword>
<evidence type="ECO:0000313" key="2">
    <source>
        <dbReference type="EMBL" id="CAG5100095.1"/>
    </source>
</evidence>
<organism evidence="2 3">
    <name type="scientific">Oikopleura dioica</name>
    <name type="common">Tunicate</name>
    <dbReference type="NCBI Taxonomy" id="34765"/>
    <lineage>
        <taxon>Eukaryota</taxon>
        <taxon>Metazoa</taxon>
        <taxon>Chordata</taxon>
        <taxon>Tunicata</taxon>
        <taxon>Appendicularia</taxon>
        <taxon>Copelata</taxon>
        <taxon>Oikopleuridae</taxon>
        <taxon>Oikopleura</taxon>
    </lineage>
</organism>
<dbReference type="Proteomes" id="UP001158576">
    <property type="component" value="Chromosome XSR"/>
</dbReference>